<feature type="domain" description="Cytochrome c" evidence="8">
    <location>
        <begin position="46"/>
        <end position="149"/>
    </location>
</feature>
<reference evidence="9 10" key="1">
    <citation type="submission" date="2020-04" db="EMBL/GenBank/DDBJ databases">
        <title>Massilia sp. RP-1-19 isolated from soil.</title>
        <authorList>
            <person name="Dahal R.H."/>
        </authorList>
    </citation>
    <scope>NUCLEOTIDE SEQUENCE [LARGE SCALE GENOMIC DNA]</scope>
    <source>
        <strain evidence="9 10">RP-1-19</strain>
    </source>
</reference>
<evidence type="ECO:0000256" key="4">
    <source>
        <dbReference type="ARBA" id="ARBA00022982"/>
    </source>
</evidence>
<dbReference type="InterPro" id="IPR009056">
    <property type="entry name" value="Cyt_c-like_dom"/>
</dbReference>
<dbReference type="InterPro" id="IPR008168">
    <property type="entry name" value="Cyt_C_IC"/>
</dbReference>
<accession>A0A848HIB6</accession>
<dbReference type="PIRSF" id="PIRSF000018">
    <property type="entry name" value="Mb_ADH_cyt_c"/>
    <property type="match status" value="1"/>
</dbReference>
<feature type="binding site" description="covalent" evidence="6">
    <location>
        <position position="333"/>
    </location>
    <ligand>
        <name>heme c</name>
        <dbReference type="ChEBI" id="CHEBI:61717"/>
        <label>3</label>
    </ligand>
</feature>
<evidence type="ECO:0000259" key="8">
    <source>
        <dbReference type="PROSITE" id="PS51007"/>
    </source>
</evidence>
<evidence type="ECO:0000256" key="1">
    <source>
        <dbReference type="ARBA" id="ARBA00022448"/>
    </source>
</evidence>
<dbReference type="PANTHER" id="PTHR35008:SF4">
    <property type="entry name" value="BLL4482 PROTEIN"/>
    <property type="match status" value="1"/>
</dbReference>
<protein>
    <submittedName>
        <fullName evidence="9">C-type cytochrome</fullName>
    </submittedName>
</protein>
<proteinExistence type="predicted"/>
<feature type="binding site" description="covalent" evidence="6">
    <location>
        <position position="63"/>
    </location>
    <ligand>
        <name>heme c</name>
        <dbReference type="ChEBI" id="CHEBI:61717"/>
        <label>1</label>
    </ligand>
</feature>
<evidence type="ECO:0000256" key="2">
    <source>
        <dbReference type="ARBA" id="ARBA00022617"/>
    </source>
</evidence>
<gene>
    <name evidence="9" type="ORF">HHL21_02130</name>
</gene>
<dbReference type="EMBL" id="JABBGG010000001">
    <property type="protein sequence ID" value="NML59899.1"/>
    <property type="molecule type" value="Genomic_DNA"/>
</dbReference>
<keyword evidence="2 6" id="KW-0349">Heme</keyword>
<keyword evidence="3 7" id="KW-0479">Metal-binding</keyword>
<comment type="caution">
    <text evidence="9">The sequence shown here is derived from an EMBL/GenBank/DDBJ whole genome shotgun (WGS) entry which is preliminary data.</text>
</comment>
<feature type="binding site" description="axial binding residue" evidence="7">
    <location>
        <position position="64"/>
    </location>
    <ligand>
        <name>heme c</name>
        <dbReference type="ChEBI" id="CHEBI:61717"/>
        <label>1</label>
    </ligand>
    <ligandPart>
        <name>Fe</name>
        <dbReference type="ChEBI" id="CHEBI:18248"/>
    </ligandPart>
</feature>
<keyword evidence="10" id="KW-1185">Reference proteome</keyword>
<feature type="binding site" description="covalent" evidence="6">
    <location>
        <position position="209"/>
    </location>
    <ligand>
        <name>heme c</name>
        <dbReference type="ChEBI" id="CHEBI:61717"/>
        <label>2</label>
    </ligand>
</feature>
<evidence type="ECO:0000256" key="6">
    <source>
        <dbReference type="PIRSR" id="PIRSR000018-50"/>
    </source>
</evidence>
<evidence type="ECO:0000256" key="5">
    <source>
        <dbReference type="ARBA" id="ARBA00023004"/>
    </source>
</evidence>
<feature type="binding site" description="covalent" evidence="6">
    <location>
        <position position="336"/>
    </location>
    <ligand>
        <name>heme c</name>
        <dbReference type="ChEBI" id="CHEBI:61717"/>
        <label>3</label>
    </ligand>
</feature>
<dbReference type="GO" id="GO:0020037">
    <property type="term" value="F:heme binding"/>
    <property type="evidence" value="ECO:0007669"/>
    <property type="project" value="InterPro"/>
</dbReference>
<dbReference type="GO" id="GO:0016020">
    <property type="term" value="C:membrane"/>
    <property type="evidence" value="ECO:0007669"/>
    <property type="project" value="InterPro"/>
</dbReference>
<evidence type="ECO:0000313" key="9">
    <source>
        <dbReference type="EMBL" id="NML59899.1"/>
    </source>
</evidence>
<feature type="binding site" description="axial binding residue" evidence="7">
    <location>
        <position position="337"/>
    </location>
    <ligand>
        <name>heme c</name>
        <dbReference type="ChEBI" id="CHEBI:61717"/>
        <label>3</label>
    </ligand>
    <ligandPart>
        <name>Fe</name>
        <dbReference type="ChEBI" id="CHEBI:18248"/>
    </ligandPart>
</feature>
<feature type="domain" description="Cytochrome c" evidence="8">
    <location>
        <begin position="191"/>
        <end position="301"/>
    </location>
</feature>
<keyword evidence="1" id="KW-0813">Transport</keyword>
<dbReference type="PANTHER" id="PTHR35008">
    <property type="entry name" value="BLL4482 PROTEIN-RELATED"/>
    <property type="match status" value="1"/>
</dbReference>
<dbReference type="GO" id="GO:0016614">
    <property type="term" value="F:oxidoreductase activity, acting on CH-OH group of donors"/>
    <property type="evidence" value="ECO:0007669"/>
    <property type="project" value="InterPro"/>
</dbReference>
<feature type="binding site" description="covalent" evidence="6">
    <location>
        <position position="60"/>
    </location>
    <ligand>
        <name>heme c</name>
        <dbReference type="ChEBI" id="CHEBI:61717"/>
        <label>1</label>
    </ligand>
</feature>
<organism evidence="9 10">
    <name type="scientific">Massilia polaris</name>
    <dbReference type="NCBI Taxonomy" id="2728846"/>
    <lineage>
        <taxon>Bacteria</taxon>
        <taxon>Pseudomonadati</taxon>
        <taxon>Pseudomonadota</taxon>
        <taxon>Betaproteobacteria</taxon>
        <taxon>Burkholderiales</taxon>
        <taxon>Oxalobacteraceae</taxon>
        <taxon>Telluria group</taxon>
        <taxon>Massilia</taxon>
    </lineage>
</organism>
<dbReference type="Pfam" id="PF00034">
    <property type="entry name" value="Cytochrom_C"/>
    <property type="match status" value="3"/>
</dbReference>
<evidence type="ECO:0000256" key="3">
    <source>
        <dbReference type="ARBA" id="ARBA00022723"/>
    </source>
</evidence>
<sequence length="431" mass="45434">MGTNLKRILFILIAILGLASLAVVASQLLRDPGADEPAVTVADTGAQIEKGKYLARASNCMACHTARGGTEYAGGRDIDTPFGAIYAPNVTPDDATGIGSWTADDFWRALHNGKSKDGSFLYPAFPYPNYTRMVRADSDALYAYFRTITPVRQQNQQHRLAFPYNQRVLLAFWRALYFTPGEFQPQPNRTAEWNRGAYLVQGLGHCSACHSTRTTLGGSLAHEGLGGGMMPGAGWYAPALTSDPETGLGDWAVADVASLLKTGVSQRGAAVGPMAEVVSASLQHVSDTDVTAMATYLKTLPKSDRMTVPNPAGGTGDPVVVLRRGARLYEQNCASCHGENGKGAPPAYPSLAGNRPLALGDATNPIRIVLNGGYPPGTAGNPRPYGMPPFGAALSDSDIAAVVSYVRAGWGNGGKPVSPLDVSRLRGAPAD</sequence>
<dbReference type="GO" id="GO:0009055">
    <property type="term" value="F:electron transfer activity"/>
    <property type="evidence" value="ECO:0007669"/>
    <property type="project" value="InterPro"/>
</dbReference>
<feature type="binding site" description="axial binding residue" evidence="7">
    <location>
        <position position="210"/>
    </location>
    <ligand>
        <name>heme c</name>
        <dbReference type="ChEBI" id="CHEBI:61717"/>
        <label>2</label>
    </ligand>
    <ligandPart>
        <name>Fe</name>
        <dbReference type="ChEBI" id="CHEBI:18248"/>
    </ligandPart>
</feature>
<dbReference type="InterPro" id="IPR051459">
    <property type="entry name" value="Cytochrome_c-type_DH"/>
</dbReference>
<keyword evidence="5 7" id="KW-0408">Iron</keyword>
<dbReference type="SUPFAM" id="SSF46626">
    <property type="entry name" value="Cytochrome c"/>
    <property type="match status" value="3"/>
</dbReference>
<feature type="domain" description="Cytochrome c" evidence="8">
    <location>
        <begin position="320"/>
        <end position="410"/>
    </location>
</feature>
<dbReference type="PRINTS" id="PR00605">
    <property type="entry name" value="CYTCHROMECIC"/>
</dbReference>
<keyword evidence="4" id="KW-0249">Electron transport</keyword>
<dbReference type="PROSITE" id="PS51007">
    <property type="entry name" value="CYTC"/>
    <property type="match status" value="3"/>
</dbReference>
<dbReference type="InterPro" id="IPR014353">
    <property type="entry name" value="Membr-bd_ADH_cyt_c"/>
</dbReference>
<dbReference type="Proteomes" id="UP000583752">
    <property type="component" value="Unassembled WGS sequence"/>
</dbReference>
<dbReference type="Gene3D" id="1.10.760.10">
    <property type="entry name" value="Cytochrome c-like domain"/>
    <property type="match status" value="3"/>
</dbReference>
<evidence type="ECO:0000313" key="10">
    <source>
        <dbReference type="Proteomes" id="UP000583752"/>
    </source>
</evidence>
<dbReference type="GO" id="GO:0005506">
    <property type="term" value="F:iron ion binding"/>
    <property type="evidence" value="ECO:0007669"/>
    <property type="project" value="InterPro"/>
</dbReference>
<name>A0A848HIB6_9BURK</name>
<comment type="cofactor">
    <cofactor evidence="6">
        <name>heme c</name>
        <dbReference type="ChEBI" id="CHEBI:61717"/>
    </cofactor>
    <text evidence="6">Binds 3 heme c groups covalently per subunit.</text>
</comment>
<dbReference type="AlphaFoldDB" id="A0A848HIB6"/>
<dbReference type="InterPro" id="IPR036909">
    <property type="entry name" value="Cyt_c-like_dom_sf"/>
</dbReference>
<evidence type="ECO:0000256" key="7">
    <source>
        <dbReference type="PIRSR" id="PIRSR000018-51"/>
    </source>
</evidence>
<feature type="binding site" description="covalent" evidence="6">
    <location>
        <position position="206"/>
    </location>
    <ligand>
        <name>heme c</name>
        <dbReference type="ChEBI" id="CHEBI:61717"/>
        <label>2</label>
    </ligand>
</feature>